<evidence type="ECO:0000256" key="3">
    <source>
        <dbReference type="ARBA" id="ARBA00023237"/>
    </source>
</evidence>
<dbReference type="AlphaFoldDB" id="A0A4R3MEF2"/>
<dbReference type="GO" id="GO:0009279">
    <property type="term" value="C:cell outer membrane"/>
    <property type="evidence" value="ECO:0007669"/>
    <property type="project" value="UniProtKB-SubCell"/>
</dbReference>
<evidence type="ECO:0000313" key="7">
    <source>
        <dbReference type="Proteomes" id="UP000295678"/>
    </source>
</evidence>
<evidence type="ECO:0000256" key="4">
    <source>
        <dbReference type="PROSITE-ProRule" id="PRU00473"/>
    </source>
</evidence>
<dbReference type="Pfam" id="PF00691">
    <property type="entry name" value="OmpA"/>
    <property type="match status" value="1"/>
</dbReference>
<evidence type="ECO:0000313" key="6">
    <source>
        <dbReference type="EMBL" id="TCT11522.1"/>
    </source>
</evidence>
<dbReference type="PANTHER" id="PTHR30329:SF21">
    <property type="entry name" value="LIPOPROTEIN YIAD-RELATED"/>
    <property type="match status" value="1"/>
</dbReference>
<feature type="domain" description="OmpA-like" evidence="5">
    <location>
        <begin position="121"/>
        <end position="236"/>
    </location>
</feature>
<dbReference type="Gene3D" id="3.30.1330.60">
    <property type="entry name" value="OmpA-like domain"/>
    <property type="match status" value="1"/>
</dbReference>
<gene>
    <name evidence="6" type="ORF">EDC22_104285</name>
</gene>
<organism evidence="6 7">
    <name type="scientific">Tepidamorphus gemmatus</name>
    <dbReference type="NCBI Taxonomy" id="747076"/>
    <lineage>
        <taxon>Bacteria</taxon>
        <taxon>Pseudomonadati</taxon>
        <taxon>Pseudomonadota</taxon>
        <taxon>Alphaproteobacteria</taxon>
        <taxon>Hyphomicrobiales</taxon>
        <taxon>Tepidamorphaceae</taxon>
        <taxon>Tepidamorphus</taxon>
    </lineage>
</organism>
<comment type="subcellular location">
    <subcellularLocation>
        <location evidence="1">Cell outer membrane</location>
    </subcellularLocation>
</comment>
<proteinExistence type="predicted"/>
<comment type="caution">
    <text evidence="6">The sequence shown here is derived from an EMBL/GenBank/DDBJ whole genome shotgun (WGS) entry which is preliminary data.</text>
</comment>
<protein>
    <submittedName>
        <fullName evidence="6">OmpA family protein</fullName>
    </submittedName>
</protein>
<keyword evidence="2 4" id="KW-0472">Membrane</keyword>
<dbReference type="InterPro" id="IPR006664">
    <property type="entry name" value="OMP_bac"/>
</dbReference>
<evidence type="ECO:0000259" key="5">
    <source>
        <dbReference type="PROSITE" id="PS51123"/>
    </source>
</evidence>
<reference evidence="6 7" key="1">
    <citation type="submission" date="2019-03" db="EMBL/GenBank/DDBJ databases">
        <title>Genomic Encyclopedia of Type Strains, Phase IV (KMG-IV): sequencing the most valuable type-strain genomes for metagenomic binning, comparative biology and taxonomic classification.</title>
        <authorList>
            <person name="Goeker M."/>
        </authorList>
    </citation>
    <scope>NUCLEOTIDE SEQUENCE [LARGE SCALE GENOMIC DNA]</scope>
    <source>
        <strain evidence="6 7">DSM 19345</strain>
    </source>
</reference>
<sequence length="236" mass="24558">MPAAIEIRGGLADEALRIELMSAVRAVFPDLSVTTVAEAAAAPADRALLRDAVTAIRLMRFLAVGEAAIHTDEIRMRGAAFHAAARTALAEAAAAAGVPVSAEDVGVGHAGASRPAAACEAEVAALVRQRPIEFEPGRATLSGKARDVVDQVVYALSACPDAPVAVAGHTDSDGTDEANHRLSLARAQTVIDMMVANGLPAERFTALGYGESRPLASNATERGKAINRRIEFMLRD</sequence>
<dbReference type="PANTHER" id="PTHR30329">
    <property type="entry name" value="STATOR ELEMENT OF FLAGELLAR MOTOR COMPLEX"/>
    <property type="match status" value="1"/>
</dbReference>
<dbReference type="InterPro" id="IPR006665">
    <property type="entry name" value="OmpA-like"/>
</dbReference>
<dbReference type="EMBL" id="SMAK01000004">
    <property type="protein sequence ID" value="TCT11522.1"/>
    <property type="molecule type" value="Genomic_DNA"/>
</dbReference>
<dbReference type="InterPro" id="IPR050330">
    <property type="entry name" value="Bact_OuterMem_StrucFunc"/>
</dbReference>
<dbReference type="InterPro" id="IPR036737">
    <property type="entry name" value="OmpA-like_sf"/>
</dbReference>
<dbReference type="PROSITE" id="PS51123">
    <property type="entry name" value="OMPA_2"/>
    <property type="match status" value="1"/>
</dbReference>
<accession>A0A4R3MEF2</accession>
<name>A0A4R3MEF2_9HYPH</name>
<evidence type="ECO:0000256" key="2">
    <source>
        <dbReference type="ARBA" id="ARBA00023136"/>
    </source>
</evidence>
<dbReference type="SUPFAM" id="SSF103088">
    <property type="entry name" value="OmpA-like"/>
    <property type="match status" value="1"/>
</dbReference>
<keyword evidence="7" id="KW-1185">Reference proteome</keyword>
<dbReference type="CDD" id="cd07185">
    <property type="entry name" value="OmpA_C-like"/>
    <property type="match status" value="1"/>
</dbReference>
<dbReference type="Proteomes" id="UP000295678">
    <property type="component" value="Unassembled WGS sequence"/>
</dbReference>
<dbReference type="PRINTS" id="PR01021">
    <property type="entry name" value="OMPADOMAIN"/>
</dbReference>
<evidence type="ECO:0000256" key="1">
    <source>
        <dbReference type="ARBA" id="ARBA00004442"/>
    </source>
</evidence>
<keyword evidence="3" id="KW-0998">Cell outer membrane</keyword>